<gene>
    <name evidence="8" type="ORF">scyTo_0008275</name>
</gene>
<name>A0A401P6L7_SCYTO</name>
<evidence type="ECO:0000256" key="3">
    <source>
        <dbReference type="ARBA" id="ARBA00022989"/>
    </source>
</evidence>
<dbReference type="PANTHER" id="PTHR43066">
    <property type="entry name" value="RHOMBOID-RELATED PROTEIN"/>
    <property type="match status" value="1"/>
</dbReference>
<proteinExistence type="predicted"/>
<comment type="caution">
    <text evidence="8">The sequence shown here is derived from an EMBL/GenBank/DDBJ whole genome shotgun (WGS) entry which is preliminary data.</text>
</comment>
<dbReference type="Proteomes" id="UP000288216">
    <property type="component" value="Unassembled WGS sequence"/>
</dbReference>
<dbReference type="SUPFAM" id="SSF144091">
    <property type="entry name" value="Rhomboid-like"/>
    <property type="match status" value="1"/>
</dbReference>
<keyword evidence="9" id="KW-1185">Reference proteome</keyword>
<feature type="transmembrane region" description="Helical" evidence="6">
    <location>
        <begin position="116"/>
        <end position="141"/>
    </location>
</feature>
<dbReference type="AlphaFoldDB" id="A0A401P6L7"/>
<evidence type="ECO:0000313" key="8">
    <source>
        <dbReference type="EMBL" id="GCB68756.1"/>
    </source>
</evidence>
<comment type="subcellular location">
    <subcellularLocation>
        <location evidence="1">Membrane</location>
        <topology evidence="1">Multi-pass membrane protein</topology>
    </subcellularLocation>
</comment>
<keyword evidence="3 6" id="KW-1133">Transmembrane helix</keyword>
<evidence type="ECO:0000256" key="5">
    <source>
        <dbReference type="SAM" id="MobiDB-lite"/>
    </source>
</evidence>
<dbReference type="OMA" id="HGCSHSQ"/>
<evidence type="ECO:0000259" key="7">
    <source>
        <dbReference type="Pfam" id="PF01694"/>
    </source>
</evidence>
<feature type="region of interest" description="Disordered" evidence="5">
    <location>
        <begin position="1"/>
        <end position="24"/>
    </location>
</feature>
<feature type="domain" description="Peptidase S54 rhomboid" evidence="7">
    <location>
        <begin position="76"/>
        <end position="213"/>
    </location>
</feature>
<feature type="compositionally biased region" description="Basic and acidic residues" evidence="5">
    <location>
        <begin position="1"/>
        <end position="17"/>
    </location>
</feature>
<accession>A0A401P6L7</accession>
<evidence type="ECO:0000256" key="4">
    <source>
        <dbReference type="ARBA" id="ARBA00023136"/>
    </source>
</evidence>
<protein>
    <recommendedName>
        <fullName evidence="7">Peptidase S54 rhomboid domain-containing protein</fullName>
    </recommendedName>
</protein>
<dbReference type="STRING" id="75743.A0A401P6L7"/>
<evidence type="ECO:0000313" key="9">
    <source>
        <dbReference type="Proteomes" id="UP000288216"/>
    </source>
</evidence>
<feature type="transmembrane region" description="Helical" evidence="6">
    <location>
        <begin position="85"/>
        <end position="104"/>
    </location>
</feature>
<keyword evidence="2 6" id="KW-0812">Transmembrane</keyword>
<evidence type="ECO:0000256" key="6">
    <source>
        <dbReference type="SAM" id="Phobius"/>
    </source>
</evidence>
<dbReference type="Gene3D" id="1.20.1540.10">
    <property type="entry name" value="Rhomboid-like"/>
    <property type="match status" value="1"/>
</dbReference>
<organism evidence="8 9">
    <name type="scientific">Scyliorhinus torazame</name>
    <name type="common">Cloudy catshark</name>
    <name type="synonym">Catulus torazame</name>
    <dbReference type="NCBI Taxonomy" id="75743"/>
    <lineage>
        <taxon>Eukaryota</taxon>
        <taxon>Metazoa</taxon>
        <taxon>Chordata</taxon>
        <taxon>Craniata</taxon>
        <taxon>Vertebrata</taxon>
        <taxon>Chondrichthyes</taxon>
        <taxon>Elasmobranchii</taxon>
        <taxon>Galeomorphii</taxon>
        <taxon>Galeoidea</taxon>
        <taxon>Carcharhiniformes</taxon>
        <taxon>Scyliorhinidae</taxon>
        <taxon>Scyliorhinus</taxon>
    </lineage>
</organism>
<feature type="transmembrane region" description="Helical" evidence="6">
    <location>
        <begin position="36"/>
        <end position="54"/>
    </location>
</feature>
<dbReference type="GO" id="GO:0004252">
    <property type="term" value="F:serine-type endopeptidase activity"/>
    <property type="evidence" value="ECO:0007669"/>
    <property type="project" value="InterPro"/>
</dbReference>
<dbReference type="GO" id="GO:0016020">
    <property type="term" value="C:membrane"/>
    <property type="evidence" value="ECO:0007669"/>
    <property type="project" value="UniProtKB-SubCell"/>
</dbReference>
<dbReference type="PANTHER" id="PTHR43066:SF13">
    <property type="entry name" value="RHOMBOID DOMAIN-CONTAINING PROTEIN 2"/>
    <property type="match status" value="1"/>
</dbReference>
<keyword evidence="4 6" id="KW-0472">Membrane</keyword>
<dbReference type="InterPro" id="IPR035952">
    <property type="entry name" value="Rhomboid-like_sf"/>
</dbReference>
<evidence type="ECO:0000256" key="2">
    <source>
        <dbReference type="ARBA" id="ARBA00022692"/>
    </source>
</evidence>
<dbReference type="OrthoDB" id="10257275at2759"/>
<feature type="transmembrane region" description="Helical" evidence="6">
    <location>
        <begin position="171"/>
        <end position="192"/>
    </location>
</feature>
<dbReference type="InterPro" id="IPR022764">
    <property type="entry name" value="Peptidase_S54_rhomboid_dom"/>
</dbReference>
<sequence>MRAMADRREEPSPRPEQQRPSQPPSLVQIVKSLSPVLPCANVSTALLGWIIFYLSCRCNMFDARTFTLGHFHSRLQVYKVFTYTFIHKSMSALVCNVLMLWYFGGAMEKNIGTVKYGYLNLLFTVLTGILYVLFGSIIYGLQNLKDIQGFTVVVFSHVGMSVFLSPLKHVVFITTIKLIYLPFILLFLAIFIPETSILGNVCGLGAGFAYAYGRQYFPHLDLHEMTAASMERYFPFNLMGDIPGITFYSALWEVRNVDVTNRCNPKPGSYPTQKYYFPPATDSQYYQYSQIANEPIHWFGPEHQQSPSYGLEYSPRLKYDVGHGHCHELGYTSQHGHNHYVGRTSGHGHSQDLGCTSGHGHSHDLGCTPGQGHSHELGHTPGHTFDHKRDYQYSEKLQFHSSGLQQSYYKSPAVTKDFEGSCSVVMN</sequence>
<evidence type="ECO:0000256" key="1">
    <source>
        <dbReference type="ARBA" id="ARBA00004141"/>
    </source>
</evidence>
<dbReference type="EMBL" id="BFAA01003134">
    <property type="protein sequence ID" value="GCB68756.1"/>
    <property type="molecule type" value="Genomic_DNA"/>
</dbReference>
<reference evidence="8 9" key="1">
    <citation type="journal article" date="2018" name="Nat. Ecol. Evol.">
        <title>Shark genomes provide insights into elasmobranch evolution and the origin of vertebrates.</title>
        <authorList>
            <person name="Hara Y"/>
            <person name="Yamaguchi K"/>
            <person name="Onimaru K"/>
            <person name="Kadota M"/>
            <person name="Koyanagi M"/>
            <person name="Keeley SD"/>
            <person name="Tatsumi K"/>
            <person name="Tanaka K"/>
            <person name="Motone F"/>
            <person name="Kageyama Y"/>
            <person name="Nozu R"/>
            <person name="Adachi N"/>
            <person name="Nishimura O"/>
            <person name="Nakagawa R"/>
            <person name="Tanegashima C"/>
            <person name="Kiyatake I"/>
            <person name="Matsumoto R"/>
            <person name="Murakumo K"/>
            <person name="Nishida K"/>
            <person name="Terakita A"/>
            <person name="Kuratani S"/>
            <person name="Sato K"/>
            <person name="Hyodo S Kuraku.S."/>
        </authorList>
    </citation>
    <scope>NUCLEOTIDE SEQUENCE [LARGE SCALE GENOMIC DNA]</scope>
</reference>
<dbReference type="Pfam" id="PF01694">
    <property type="entry name" value="Rhomboid"/>
    <property type="match status" value="1"/>
</dbReference>